<evidence type="ECO:0000256" key="7">
    <source>
        <dbReference type="ARBA" id="ARBA00023136"/>
    </source>
</evidence>
<dbReference type="InterPro" id="IPR050557">
    <property type="entry name" value="RTX_toxin/Mannuronan_C5-epim"/>
</dbReference>
<evidence type="ECO:0000256" key="4">
    <source>
        <dbReference type="ARBA" id="ARBA00022656"/>
    </source>
</evidence>
<evidence type="ECO:0000256" key="5">
    <source>
        <dbReference type="ARBA" id="ARBA00022737"/>
    </source>
</evidence>
<dbReference type="InterPro" id="IPR003995">
    <property type="entry name" value="RTX_toxin_determinant-A"/>
</dbReference>
<dbReference type="RefSeq" id="WP_062949480.1">
    <property type="nucleotide sequence ID" value="NZ_LPVY01000004.1"/>
</dbReference>
<comment type="subcellular location">
    <subcellularLocation>
        <location evidence="1">Membrane</location>
    </subcellularLocation>
    <subcellularLocation>
        <location evidence="2">Secreted</location>
    </subcellularLocation>
</comment>
<dbReference type="EMBL" id="LPVY01000004">
    <property type="protein sequence ID" value="KZB67255.1"/>
    <property type="molecule type" value="Genomic_DNA"/>
</dbReference>
<dbReference type="PROSITE" id="PS00330">
    <property type="entry name" value="HEMOLYSIN_CALCIUM"/>
    <property type="match status" value="4"/>
</dbReference>
<dbReference type="InterPro" id="IPR011049">
    <property type="entry name" value="Serralysin-like_metalloprot_C"/>
</dbReference>
<dbReference type="PRINTS" id="PR01488">
    <property type="entry name" value="RTXTOXINA"/>
</dbReference>
<dbReference type="Pfam" id="PF00353">
    <property type="entry name" value="HemolysinCabind"/>
    <property type="match status" value="9"/>
</dbReference>
<keyword evidence="4" id="KW-0800">Toxin</keyword>
<dbReference type="AlphaFoldDB" id="A0A154L988"/>
<reference evidence="8 9" key="1">
    <citation type="submission" date="2015-12" db="EMBL/GenBank/DDBJ databases">
        <title>Genome sequence of Thalassospira lucentensis MCCC 1A02072.</title>
        <authorList>
            <person name="Lu L."/>
            <person name="Lai Q."/>
            <person name="Shao Z."/>
            <person name="Qian P."/>
        </authorList>
    </citation>
    <scope>NUCLEOTIDE SEQUENCE [LARGE SCALE GENOMIC DNA]</scope>
    <source>
        <strain evidence="8 9">MCCC 1A02072</strain>
    </source>
</reference>
<keyword evidence="6" id="KW-0843">Virulence</keyword>
<organism evidence="8 9">
    <name type="scientific">Thalassospira lucentensis</name>
    <dbReference type="NCBI Taxonomy" id="168935"/>
    <lineage>
        <taxon>Bacteria</taxon>
        <taxon>Pseudomonadati</taxon>
        <taxon>Pseudomonadota</taxon>
        <taxon>Alphaproteobacteria</taxon>
        <taxon>Rhodospirillales</taxon>
        <taxon>Thalassospiraceae</taxon>
        <taxon>Thalassospira</taxon>
    </lineage>
</organism>
<evidence type="ECO:0000256" key="2">
    <source>
        <dbReference type="ARBA" id="ARBA00004613"/>
    </source>
</evidence>
<accession>A0A154L988</accession>
<dbReference type="GO" id="GO:0005509">
    <property type="term" value="F:calcium ion binding"/>
    <property type="evidence" value="ECO:0007669"/>
    <property type="project" value="InterPro"/>
</dbReference>
<dbReference type="PANTHER" id="PTHR38340:SF1">
    <property type="entry name" value="S-LAYER PROTEIN"/>
    <property type="match status" value="1"/>
</dbReference>
<name>A0A154L988_9PROT</name>
<dbReference type="Proteomes" id="UP000076335">
    <property type="component" value="Unassembled WGS sequence"/>
</dbReference>
<dbReference type="InterPro" id="IPR018511">
    <property type="entry name" value="Hemolysin-typ_Ca-bd_CS"/>
</dbReference>
<gene>
    <name evidence="8" type="ORF">AUP42_12990</name>
</gene>
<dbReference type="Gene3D" id="2.150.10.10">
    <property type="entry name" value="Serralysin-like metalloprotease, C-terminal"/>
    <property type="match status" value="4"/>
</dbReference>
<keyword evidence="7" id="KW-0472">Membrane</keyword>
<dbReference type="PRINTS" id="PR00313">
    <property type="entry name" value="CABNDNGRPT"/>
</dbReference>
<comment type="caution">
    <text evidence="8">The sequence shown here is derived from an EMBL/GenBank/DDBJ whole genome shotgun (WGS) entry which is preliminary data.</text>
</comment>
<evidence type="ECO:0000313" key="9">
    <source>
        <dbReference type="Proteomes" id="UP000076335"/>
    </source>
</evidence>
<evidence type="ECO:0000256" key="1">
    <source>
        <dbReference type="ARBA" id="ARBA00004370"/>
    </source>
</evidence>
<protein>
    <recommendedName>
        <fullName evidence="10">Calcium-binding protein</fullName>
    </recommendedName>
</protein>
<proteinExistence type="predicted"/>
<sequence length="618" mass="64778">MARIIGTNEDDVLNHTSRGRDIIYGLDGDDEIHFSQSDTVIGGAGGDSFFVSGLSDDYVLSYATSEEPLAFKFYNNEDAPSGEQVSQLDVSGGDADGDQLIVGEYGDHVSQKLGVIGTDGDDYFEGEISAVEGGGGADTINFDFRDIFPSSYSRYAPTVAYGSSPEAIYFDQDSMIGYGGDAEGDVISFADDSELRDLNIRGSNHDDLLIGGEERGGTLFGAGGDDMMIGRGGDNAMSGDSGNDTLMGRAGDDFLTGGSGADFLNGGSGQDTVSYQTSAEGVHIDLGAGIAEGGDADGDVLTDVEGIFGTSYNDLLIGDEQDNNIDGYFGYDTIYGNGGDDTLTGITAYGGDGNDTLSGSEYGQPDRDYLYGDGGDDTILGNEGGDRLYGGEGNDTVLAGYTYYGDDLFPPDGTHADGGDGDDIVRGNNADDFLYGGAGDDLMEGGLGDDAMYGGDGQDILRGGQWEDLLSGGAGRDLLEGGRDNDRMLGQDGHDVLRGEHGEDLLFGGDGNDLLTGGQSSDSFVWATFEGGAERDRITDFEAGENGDRFLLGKTFQEKSGIDDFGDFINHAEQNDTGVYVDFSGGRHYSYGVQIDGIEIGDLVADNVVFDVDDYGTL</sequence>
<evidence type="ECO:0000256" key="6">
    <source>
        <dbReference type="ARBA" id="ARBA00023026"/>
    </source>
</evidence>
<dbReference type="GO" id="GO:0005576">
    <property type="term" value="C:extracellular region"/>
    <property type="evidence" value="ECO:0007669"/>
    <property type="project" value="UniProtKB-SubCell"/>
</dbReference>
<evidence type="ECO:0008006" key="10">
    <source>
        <dbReference type="Google" id="ProtNLM"/>
    </source>
</evidence>
<dbReference type="InterPro" id="IPR001343">
    <property type="entry name" value="Hemolysn_Ca-bd"/>
</dbReference>
<dbReference type="SUPFAM" id="SSF51120">
    <property type="entry name" value="beta-Roll"/>
    <property type="match status" value="4"/>
</dbReference>
<keyword evidence="5" id="KW-0677">Repeat</keyword>
<dbReference type="GO" id="GO:0016020">
    <property type="term" value="C:membrane"/>
    <property type="evidence" value="ECO:0007669"/>
    <property type="project" value="UniProtKB-SubCell"/>
</dbReference>
<keyword evidence="3" id="KW-0964">Secreted</keyword>
<dbReference type="GO" id="GO:0090729">
    <property type="term" value="F:toxin activity"/>
    <property type="evidence" value="ECO:0007669"/>
    <property type="project" value="UniProtKB-KW"/>
</dbReference>
<evidence type="ECO:0000256" key="3">
    <source>
        <dbReference type="ARBA" id="ARBA00022525"/>
    </source>
</evidence>
<evidence type="ECO:0000313" key="8">
    <source>
        <dbReference type="EMBL" id="KZB67255.1"/>
    </source>
</evidence>
<dbReference type="OrthoDB" id="7317829at2"/>
<dbReference type="PANTHER" id="PTHR38340">
    <property type="entry name" value="S-LAYER PROTEIN"/>
    <property type="match status" value="1"/>
</dbReference>